<evidence type="ECO:0000313" key="3">
    <source>
        <dbReference type="Proteomes" id="UP000626109"/>
    </source>
</evidence>
<feature type="transmembrane region" description="Helical" evidence="1">
    <location>
        <begin position="249"/>
        <end position="266"/>
    </location>
</feature>
<evidence type="ECO:0000256" key="1">
    <source>
        <dbReference type="SAM" id="Phobius"/>
    </source>
</evidence>
<gene>
    <name evidence="2" type="ORF">PGLA2088_LOCUS49161</name>
</gene>
<proteinExistence type="predicted"/>
<dbReference type="EMBL" id="CAJNNW010036934">
    <property type="protein sequence ID" value="CAE8738367.1"/>
    <property type="molecule type" value="Genomic_DNA"/>
</dbReference>
<dbReference type="AlphaFoldDB" id="A0A813LYC6"/>
<feature type="non-terminal residue" evidence="2">
    <location>
        <position position="1"/>
    </location>
</feature>
<evidence type="ECO:0000313" key="2">
    <source>
        <dbReference type="EMBL" id="CAE8738367.1"/>
    </source>
</evidence>
<reference evidence="2" key="1">
    <citation type="submission" date="2021-02" db="EMBL/GenBank/DDBJ databases">
        <authorList>
            <person name="Dougan E. K."/>
            <person name="Rhodes N."/>
            <person name="Thang M."/>
            <person name="Chan C."/>
        </authorList>
    </citation>
    <scope>NUCLEOTIDE SEQUENCE</scope>
</reference>
<organism evidence="2 3">
    <name type="scientific">Polarella glacialis</name>
    <name type="common">Dinoflagellate</name>
    <dbReference type="NCBI Taxonomy" id="89957"/>
    <lineage>
        <taxon>Eukaryota</taxon>
        <taxon>Sar</taxon>
        <taxon>Alveolata</taxon>
        <taxon>Dinophyceae</taxon>
        <taxon>Suessiales</taxon>
        <taxon>Suessiaceae</taxon>
        <taxon>Polarella</taxon>
    </lineage>
</organism>
<feature type="transmembrane region" description="Helical" evidence="1">
    <location>
        <begin position="211"/>
        <end position="229"/>
    </location>
</feature>
<keyword evidence="1" id="KW-1133">Transmembrane helix</keyword>
<keyword evidence="1" id="KW-0812">Transmembrane</keyword>
<accession>A0A813LYC6</accession>
<feature type="non-terminal residue" evidence="2">
    <location>
        <position position="309"/>
    </location>
</feature>
<comment type="caution">
    <text evidence="2">The sequence shown here is derived from an EMBL/GenBank/DDBJ whole genome shotgun (WGS) entry which is preliminary data.</text>
</comment>
<protein>
    <submittedName>
        <fullName evidence="2">Uncharacterized protein</fullName>
    </submittedName>
</protein>
<keyword evidence="1" id="KW-0472">Membrane</keyword>
<feature type="transmembrane region" description="Helical" evidence="1">
    <location>
        <begin position="41"/>
        <end position="68"/>
    </location>
</feature>
<dbReference type="Proteomes" id="UP000626109">
    <property type="component" value="Unassembled WGS sequence"/>
</dbReference>
<name>A0A813LYC6_POLGL</name>
<sequence>NGGLMLRHSAGSEETYALSSQVARITKFVSHNWDTPRWSKFLALVMHFNFFWAVVSSVVAMLVTFALCGPIKLLPQQQQPIADDKIFEVFGGAPFVNSPHSPYCCIVGFLTFWLTLLCRYDLIHLIAFVFGFPVQGVGVFVDKACIDQVDAGRKERGISSLAAFLVRSDEMLVVYSDLYLRKLWTVYELATFLVVRPAEHLVMVPTELSKVAVLGSLCTTFFPVLWWAVGLPTVHSVIASDRIAGSRRWALHCQSIPLTLIMVVVFRHWSWSISRMVESAKGFRLSEARCFSETDRRIVNSSLARYMRD</sequence>